<comment type="catalytic activity">
    <reaction evidence="6">
        <text>RNA(n+1) + phosphate = RNA(n) + a ribonucleoside 5'-diphosphate</text>
        <dbReference type="Rhea" id="RHEA:22096"/>
        <dbReference type="Rhea" id="RHEA-COMP:14527"/>
        <dbReference type="Rhea" id="RHEA-COMP:17342"/>
        <dbReference type="ChEBI" id="CHEBI:43474"/>
        <dbReference type="ChEBI" id="CHEBI:57930"/>
        <dbReference type="ChEBI" id="CHEBI:140395"/>
        <dbReference type="EC" id="2.7.7.8"/>
    </reaction>
</comment>
<dbReference type="GO" id="GO:0003723">
    <property type="term" value="F:RNA binding"/>
    <property type="evidence" value="ECO:0007669"/>
    <property type="project" value="UniProtKB-UniRule"/>
</dbReference>
<dbReference type="Pfam" id="PF00013">
    <property type="entry name" value="KH_1"/>
    <property type="match status" value="1"/>
</dbReference>
<reference evidence="8" key="2">
    <citation type="journal article" date="2021" name="PeerJ">
        <title>Extensive microbial diversity within the chicken gut microbiome revealed by metagenomics and culture.</title>
        <authorList>
            <person name="Gilroy R."/>
            <person name="Ravi A."/>
            <person name="Getino M."/>
            <person name="Pursley I."/>
            <person name="Horton D.L."/>
            <person name="Alikhan N.F."/>
            <person name="Baker D."/>
            <person name="Gharbi K."/>
            <person name="Hall N."/>
            <person name="Watson M."/>
            <person name="Adriaenssens E.M."/>
            <person name="Foster-Nyarko E."/>
            <person name="Jarju S."/>
            <person name="Secka A."/>
            <person name="Antonio M."/>
            <person name="Oren A."/>
            <person name="Chaudhuri R.R."/>
            <person name="La Ragione R."/>
            <person name="Hildebrand F."/>
            <person name="Pallen M.J."/>
        </authorList>
    </citation>
    <scope>NUCLEOTIDE SEQUENCE</scope>
    <source>
        <strain evidence="8">CHK152-2994</strain>
    </source>
</reference>
<gene>
    <name evidence="6" type="primary">pnp</name>
    <name evidence="8" type="ORF">IAD41_04750</name>
</gene>
<dbReference type="PROSITE" id="PS50084">
    <property type="entry name" value="KH_TYPE_1"/>
    <property type="match status" value="1"/>
</dbReference>
<evidence type="ECO:0000256" key="4">
    <source>
        <dbReference type="ARBA" id="ARBA00022695"/>
    </source>
</evidence>
<evidence type="ECO:0000256" key="6">
    <source>
        <dbReference type="HAMAP-Rule" id="MF_01595"/>
    </source>
</evidence>
<sequence>MIPETKKFELEIGGKTVTVETGKYAQSTNGSVTVRCGDTMLFVHCVVSKEPRVGIDFFPLLIDYEERMSSIGRIPGGYNRSEGKASDKAILVSRLIDRPIRPLFPKGYRNDIQIVAQLFSYDQQNQPDTLAMLGASCALMLSGAPFEGPIGAVRVSRDENGNMIANPTHQQADKSDLDIVVAGTHDSVIMVEAGCKFVTEDDIMNAVEFAQGEIRKQCEAQVEFAKLCGVEKQEFVNPYDTTELKNIINETAGAMIFDAYHNFDRTYRQEKLEEAKKLVKEKIEALPEDHYIKQIIEETGIDFVAEEFKNAEKKIMRTMILDEGVRADGRKPHDVRPIWCEVGVIPRAHGSAVFTRGQTQVLSVATLAGPGMKQELDGVDPETEKTYMHKYIFPGFSVGEVKPLRGPGRREVGHGALAERANVPALPSQEEFGYTIRVTSDVLESNGSTSMASTCGSSMALMNAGVPVKCMIGGVAMGMITEEGKEPVVLTDIQGIEDFLGDMDFKVTGNDTGITALQMDMKAKGIANETLRRALAQAKEGRLHILSKMREAITEPGPLSPFAPSITTMTIPTEDIGTVIGPGGKQIRAIIDASGAEIDIQDSGVVTITSNDQEGAEIAKRMIKELTFKPEVGMIMKGKVVRIIPIGAFVELCAGKDGMVHISQVCQERIETIEPHLHIGDEVIVKIVKIDEKGRVNLTIKGVTEEEKAQLLNQ</sequence>
<comment type="caution">
    <text evidence="8">The sequence shown here is derived from an EMBL/GenBank/DDBJ whole genome shotgun (WGS) entry which is preliminary data.</text>
</comment>
<feature type="domain" description="S1 motif" evidence="7">
    <location>
        <begin position="633"/>
        <end position="701"/>
    </location>
</feature>
<keyword evidence="5 6" id="KW-0694">RNA-binding</keyword>
<dbReference type="NCBIfam" id="TIGR03591">
    <property type="entry name" value="polynuc_phos"/>
    <property type="match status" value="1"/>
</dbReference>
<dbReference type="PANTHER" id="PTHR11252:SF0">
    <property type="entry name" value="POLYRIBONUCLEOTIDE NUCLEOTIDYLTRANSFERASE 1, MITOCHONDRIAL"/>
    <property type="match status" value="1"/>
</dbReference>
<dbReference type="GO" id="GO:0006396">
    <property type="term" value="P:RNA processing"/>
    <property type="evidence" value="ECO:0007669"/>
    <property type="project" value="InterPro"/>
</dbReference>
<keyword evidence="3 6" id="KW-0808">Transferase</keyword>
<dbReference type="PROSITE" id="PS50126">
    <property type="entry name" value="S1"/>
    <property type="match status" value="1"/>
</dbReference>
<dbReference type="SUPFAM" id="SSF50249">
    <property type="entry name" value="Nucleic acid-binding proteins"/>
    <property type="match status" value="1"/>
</dbReference>
<name>A0A9D1K3L5_9BACT</name>
<dbReference type="InterPro" id="IPR027408">
    <property type="entry name" value="PNPase/RNase_PH_dom_sf"/>
</dbReference>
<dbReference type="SUPFAM" id="SSF54791">
    <property type="entry name" value="Eukaryotic type KH-domain (KH-domain type I)"/>
    <property type="match status" value="1"/>
</dbReference>
<dbReference type="InterPro" id="IPR001247">
    <property type="entry name" value="ExoRNase_PH_dom1"/>
</dbReference>
<dbReference type="EMBL" id="DVJO01000102">
    <property type="protein sequence ID" value="HIS82897.1"/>
    <property type="molecule type" value="Genomic_DNA"/>
</dbReference>
<evidence type="ECO:0000259" key="7">
    <source>
        <dbReference type="PROSITE" id="PS50126"/>
    </source>
</evidence>
<dbReference type="SUPFAM" id="SSF55666">
    <property type="entry name" value="Ribonuclease PH domain 2-like"/>
    <property type="match status" value="2"/>
</dbReference>
<dbReference type="InterPro" id="IPR012162">
    <property type="entry name" value="PNPase"/>
</dbReference>
<dbReference type="InterPro" id="IPR004088">
    <property type="entry name" value="KH_dom_type_1"/>
</dbReference>
<dbReference type="Proteomes" id="UP000824139">
    <property type="component" value="Unassembled WGS sequence"/>
</dbReference>
<protein>
    <recommendedName>
        <fullName evidence="6">Polyribonucleotide nucleotidyltransferase</fullName>
        <ecNumber evidence="6">2.7.7.8</ecNumber>
    </recommendedName>
    <alternativeName>
        <fullName evidence="6">Polynucleotide phosphorylase</fullName>
        <shortName evidence="6">PNPase</shortName>
    </alternativeName>
</protein>
<organism evidence="8 9">
    <name type="scientific">Candidatus Scatenecus faecavium</name>
    <dbReference type="NCBI Taxonomy" id="2840915"/>
    <lineage>
        <taxon>Bacteria</taxon>
        <taxon>Candidatus Scatenecus</taxon>
    </lineage>
</organism>
<dbReference type="NCBIfam" id="NF008805">
    <property type="entry name" value="PRK11824.1"/>
    <property type="match status" value="1"/>
</dbReference>
<evidence type="ECO:0000256" key="1">
    <source>
        <dbReference type="ARBA" id="ARBA00007404"/>
    </source>
</evidence>
<dbReference type="InterPro" id="IPR036345">
    <property type="entry name" value="ExoRNase_PH_dom2_sf"/>
</dbReference>
<feature type="binding site" evidence="6">
    <location>
        <position position="504"/>
    </location>
    <ligand>
        <name>Mg(2+)</name>
        <dbReference type="ChEBI" id="CHEBI:18420"/>
    </ligand>
</feature>
<dbReference type="GO" id="GO:0000175">
    <property type="term" value="F:3'-5'-RNA exonuclease activity"/>
    <property type="evidence" value="ECO:0007669"/>
    <property type="project" value="TreeGrafter"/>
</dbReference>
<evidence type="ECO:0000256" key="3">
    <source>
        <dbReference type="ARBA" id="ARBA00022679"/>
    </source>
</evidence>
<keyword evidence="6" id="KW-0479">Metal-binding</keyword>
<dbReference type="HAMAP" id="MF_01595">
    <property type="entry name" value="PNPase"/>
    <property type="match status" value="1"/>
</dbReference>
<evidence type="ECO:0000256" key="2">
    <source>
        <dbReference type="ARBA" id="ARBA00022490"/>
    </source>
</evidence>
<evidence type="ECO:0000313" key="9">
    <source>
        <dbReference type="Proteomes" id="UP000824139"/>
    </source>
</evidence>
<accession>A0A9D1K3L5</accession>
<feature type="binding site" evidence="6">
    <location>
        <position position="498"/>
    </location>
    <ligand>
        <name>Mg(2+)</name>
        <dbReference type="ChEBI" id="CHEBI:18420"/>
    </ligand>
</feature>
<dbReference type="Gene3D" id="2.40.50.140">
    <property type="entry name" value="Nucleic acid-binding proteins"/>
    <property type="match status" value="1"/>
</dbReference>
<dbReference type="FunFam" id="3.30.230.70:FF:000001">
    <property type="entry name" value="Polyribonucleotide nucleotidyltransferase"/>
    <property type="match status" value="1"/>
</dbReference>
<dbReference type="Pfam" id="PF01138">
    <property type="entry name" value="RNase_PH"/>
    <property type="match status" value="2"/>
</dbReference>
<evidence type="ECO:0000256" key="5">
    <source>
        <dbReference type="ARBA" id="ARBA00022884"/>
    </source>
</evidence>
<dbReference type="PANTHER" id="PTHR11252">
    <property type="entry name" value="POLYRIBONUCLEOTIDE NUCLEOTIDYLTRANSFERASE"/>
    <property type="match status" value="1"/>
</dbReference>
<dbReference type="GO" id="GO:0006402">
    <property type="term" value="P:mRNA catabolic process"/>
    <property type="evidence" value="ECO:0007669"/>
    <property type="project" value="UniProtKB-UniRule"/>
</dbReference>
<reference evidence="8" key="1">
    <citation type="submission" date="2020-10" db="EMBL/GenBank/DDBJ databases">
        <authorList>
            <person name="Gilroy R."/>
        </authorList>
    </citation>
    <scope>NUCLEOTIDE SEQUENCE</scope>
    <source>
        <strain evidence="8">CHK152-2994</strain>
    </source>
</reference>
<dbReference type="SMART" id="SM00316">
    <property type="entry name" value="S1"/>
    <property type="match status" value="1"/>
</dbReference>
<dbReference type="Gene3D" id="3.30.1370.10">
    <property type="entry name" value="K Homology domain, type 1"/>
    <property type="match status" value="1"/>
</dbReference>
<dbReference type="Pfam" id="PF03725">
    <property type="entry name" value="RNase_PH_C"/>
    <property type="match status" value="1"/>
</dbReference>
<dbReference type="InterPro" id="IPR015847">
    <property type="entry name" value="ExoRNase_PH_dom2"/>
</dbReference>
<evidence type="ECO:0000313" key="8">
    <source>
        <dbReference type="EMBL" id="HIS82897.1"/>
    </source>
</evidence>
<comment type="subcellular location">
    <subcellularLocation>
        <location evidence="6">Cytoplasm</location>
    </subcellularLocation>
</comment>
<dbReference type="Gene3D" id="3.30.230.70">
    <property type="entry name" value="GHMP Kinase, N-terminal domain"/>
    <property type="match status" value="2"/>
</dbReference>
<dbReference type="PIRSF" id="PIRSF005499">
    <property type="entry name" value="PNPase"/>
    <property type="match status" value="1"/>
</dbReference>
<dbReference type="CDD" id="cd11363">
    <property type="entry name" value="RNase_PH_PNPase_1"/>
    <property type="match status" value="1"/>
</dbReference>
<dbReference type="SMART" id="SM00322">
    <property type="entry name" value="KH"/>
    <property type="match status" value="1"/>
</dbReference>
<dbReference type="SUPFAM" id="SSF54211">
    <property type="entry name" value="Ribosomal protein S5 domain 2-like"/>
    <property type="match status" value="2"/>
</dbReference>
<dbReference type="CDD" id="cd02393">
    <property type="entry name" value="KH-I_PNPase"/>
    <property type="match status" value="1"/>
</dbReference>
<dbReference type="InterPro" id="IPR015848">
    <property type="entry name" value="PNPase_PH_RNA-bd_bac/org-type"/>
</dbReference>
<dbReference type="GO" id="GO:0004654">
    <property type="term" value="F:polyribonucleotide nucleotidyltransferase activity"/>
    <property type="evidence" value="ECO:0007669"/>
    <property type="project" value="UniProtKB-UniRule"/>
</dbReference>
<dbReference type="FunFam" id="3.30.1370.10:FF:000001">
    <property type="entry name" value="Polyribonucleotide nucleotidyltransferase"/>
    <property type="match status" value="1"/>
</dbReference>
<dbReference type="InterPro" id="IPR004087">
    <property type="entry name" value="KH_dom"/>
</dbReference>
<dbReference type="AlphaFoldDB" id="A0A9D1K3L5"/>
<dbReference type="InterPro" id="IPR003029">
    <property type="entry name" value="S1_domain"/>
</dbReference>
<dbReference type="InterPro" id="IPR020568">
    <property type="entry name" value="Ribosomal_Su5_D2-typ_SF"/>
</dbReference>
<dbReference type="Pfam" id="PF03726">
    <property type="entry name" value="PNPase"/>
    <property type="match status" value="1"/>
</dbReference>
<comment type="function">
    <text evidence="6">Involved in mRNA degradation. Catalyzes the phosphorolysis of single-stranded polyribonucleotides processively in the 3'- to 5'-direction.</text>
</comment>
<keyword evidence="4 6" id="KW-0548">Nucleotidyltransferase</keyword>
<proteinExistence type="inferred from homology"/>
<comment type="similarity">
    <text evidence="1 6">Belongs to the polyribonucleotide nucleotidyltransferase family.</text>
</comment>
<dbReference type="InterPro" id="IPR036612">
    <property type="entry name" value="KH_dom_type_1_sf"/>
</dbReference>
<dbReference type="GO" id="GO:0000287">
    <property type="term" value="F:magnesium ion binding"/>
    <property type="evidence" value="ECO:0007669"/>
    <property type="project" value="UniProtKB-UniRule"/>
</dbReference>
<dbReference type="EC" id="2.7.7.8" evidence="6"/>
<dbReference type="InterPro" id="IPR012340">
    <property type="entry name" value="NA-bd_OB-fold"/>
</dbReference>
<dbReference type="CDD" id="cd11364">
    <property type="entry name" value="RNase_PH_PNPase_2"/>
    <property type="match status" value="1"/>
</dbReference>
<keyword evidence="2 6" id="KW-0963">Cytoplasm</keyword>
<dbReference type="GO" id="GO:0005829">
    <property type="term" value="C:cytosol"/>
    <property type="evidence" value="ECO:0007669"/>
    <property type="project" value="TreeGrafter"/>
</dbReference>
<keyword evidence="6" id="KW-0460">Magnesium</keyword>
<comment type="cofactor">
    <cofactor evidence="6">
        <name>Mg(2+)</name>
        <dbReference type="ChEBI" id="CHEBI:18420"/>
    </cofactor>
</comment>
<dbReference type="Pfam" id="PF00575">
    <property type="entry name" value="S1"/>
    <property type="match status" value="1"/>
</dbReference>